<reference evidence="11 12" key="1">
    <citation type="submission" date="2018-03" db="EMBL/GenBank/DDBJ databases">
        <title>Genomic Encyclopedia of Archaeal and Bacterial Type Strains, Phase II (KMG-II): from individual species to whole genera.</title>
        <authorList>
            <person name="Goeker M."/>
        </authorList>
    </citation>
    <scope>NUCLEOTIDE SEQUENCE [LARGE SCALE GENOMIC DNA]</scope>
    <source>
        <strain evidence="11 12">DSM 100346</strain>
    </source>
</reference>
<dbReference type="OrthoDB" id="9809039at2"/>
<feature type="binding site" evidence="9">
    <location>
        <begin position="159"/>
        <end position="166"/>
    </location>
    <ligand>
        <name>ATP</name>
        <dbReference type="ChEBI" id="CHEBI:30616"/>
    </ligand>
</feature>
<dbReference type="InterPro" id="IPR014017">
    <property type="entry name" value="DNA_helicase_UvrD-like_C"/>
</dbReference>
<comment type="catalytic activity">
    <reaction evidence="8">
        <text>ATP + H2O = ADP + phosphate + H(+)</text>
        <dbReference type="Rhea" id="RHEA:13065"/>
        <dbReference type="ChEBI" id="CHEBI:15377"/>
        <dbReference type="ChEBI" id="CHEBI:15378"/>
        <dbReference type="ChEBI" id="CHEBI:30616"/>
        <dbReference type="ChEBI" id="CHEBI:43474"/>
        <dbReference type="ChEBI" id="CHEBI:456216"/>
        <dbReference type="EC" id="5.6.2.4"/>
    </reaction>
</comment>
<name>A0A316AUY3_9BACT</name>
<dbReference type="GO" id="GO:0043138">
    <property type="term" value="F:3'-5' DNA helicase activity"/>
    <property type="evidence" value="ECO:0007669"/>
    <property type="project" value="UniProtKB-EC"/>
</dbReference>
<dbReference type="GO" id="GO:0016887">
    <property type="term" value="F:ATP hydrolysis activity"/>
    <property type="evidence" value="ECO:0007669"/>
    <property type="project" value="RHEA"/>
</dbReference>
<evidence type="ECO:0000256" key="8">
    <source>
        <dbReference type="ARBA" id="ARBA00048988"/>
    </source>
</evidence>
<comment type="catalytic activity">
    <reaction evidence="6">
        <text>Couples ATP hydrolysis with the unwinding of duplex DNA by translocating in the 3'-5' direction.</text>
        <dbReference type="EC" id="5.6.2.4"/>
    </reaction>
</comment>
<dbReference type="RefSeq" id="WP_109672763.1">
    <property type="nucleotide sequence ID" value="NZ_QGDT01000001.1"/>
</dbReference>
<dbReference type="InterPro" id="IPR027417">
    <property type="entry name" value="P-loop_NTPase"/>
</dbReference>
<dbReference type="PANTHER" id="PTHR11070:SF63">
    <property type="entry name" value="DNA HELICASE IV"/>
    <property type="match status" value="1"/>
</dbReference>
<organism evidence="11 12">
    <name type="scientific">Dyadobacter jejuensis</name>
    <dbReference type="NCBI Taxonomy" id="1082580"/>
    <lineage>
        <taxon>Bacteria</taxon>
        <taxon>Pseudomonadati</taxon>
        <taxon>Bacteroidota</taxon>
        <taxon>Cytophagia</taxon>
        <taxon>Cytophagales</taxon>
        <taxon>Spirosomataceae</taxon>
        <taxon>Dyadobacter</taxon>
    </lineage>
</organism>
<dbReference type="EC" id="5.6.2.4" evidence="7"/>
<keyword evidence="4 9" id="KW-0067">ATP-binding</keyword>
<evidence type="ECO:0000256" key="3">
    <source>
        <dbReference type="ARBA" id="ARBA00022806"/>
    </source>
</evidence>
<dbReference type="GO" id="GO:0000725">
    <property type="term" value="P:recombinational repair"/>
    <property type="evidence" value="ECO:0007669"/>
    <property type="project" value="TreeGrafter"/>
</dbReference>
<dbReference type="EMBL" id="QGDT01000001">
    <property type="protein sequence ID" value="PWJ60510.1"/>
    <property type="molecule type" value="Genomic_DNA"/>
</dbReference>
<dbReference type="InterPro" id="IPR000212">
    <property type="entry name" value="DNA_helicase_UvrD/REP"/>
</dbReference>
<protein>
    <recommendedName>
        <fullName evidence="7">DNA 3'-5' helicase</fullName>
        <ecNumber evidence="7">5.6.2.4</ecNumber>
    </recommendedName>
</protein>
<dbReference type="AlphaFoldDB" id="A0A316AUY3"/>
<dbReference type="PROSITE" id="PS51198">
    <property type="entry name" value="UVRD_HELICASE_ATP_BIND"/>
    <property type="match status" value="1"/>
</dbReference>
<dbReference type="SUPFAM" id="SSF52540">
    <property type="entry name" value="P-loop containing nucleoside triphosphate hydrolases"/>
    <property type="match status" value="1"/>
</dbReference>
<dbReference type="Pfam" id="PF13361">
    <property type="entry name" value="UvrD_C"/>
    <property type="match status" value="1"/>
</dbReference>
<evidence type="ECO:0000256" key="9">
    <source>
        <dbReference type="PROSITE-ProRule" id="PRU00560"/>
    </source>
</evidence>
<proteinExistence type="predicted"/>
<dbReference type="GO" id="GO:0003677">
    <property type="term" value="F:DNA binding"/>
    <property type="evidence" value="ECO:0007669"/>
    <property type="project" value="InterPro"/>
</dbReference>
<keyword evidence="12" id="KW-1185">Reference proteome</keyword>
<evidence type="ECO:0000256" key="2">
    <source>
        <dbReference type="ARBA" id="ARBA00022801"/>
    </source>
</evidence>
<dbReference type="GO" id="GO:0005524">
    <property type="term" value="F:ATP binding"/>
    <property type="evidence" value="ECO:0007669"/>
    <property type="project" value="UniProtKB-UniRule"/>
</dbReference>
<dbReference type="PANTHER" id="PTHR11070">
    <property type="entry name" value="UVRD / RECB / PCRA DNA HELICASE FAMILY MEMBER"/>
    <property type="match status" value="1"/>
</dbReference>
<evidence type="ECO:0000256" key="1">
    <source>
        <dbReference type="ARBA" id="ARBA00022741"/>
    </source>
</evidence>
<dbReference type="InterPro" id="IPR014016">
    <property type="entry name" value="UvrD-like_ATP-bd"/>
</dbReference>
<evidence type="ECO:0000256" key="7">
    <source>
        <dbReference type="ARBA" id="ARBA00034808"/>
    </source>
</evidence>
<dbReference type="Gene3D" id="3.40.50.300">
    <property type="entry name" value="P-loop containing nucleotide triphosphate hydrolases"/>
    <property type="match status" value="3"/>
</dbReference>
<comment type="caution">
    <text evidence="11">The sequence shown here is derived from an EMBL/GenBank/DDBJ whole genome shotgun (WGS) entry which is preliminary data.</text>
</comment>
<sequence length="868" mass="100895">MYESITVGVLLVLVFIGGYIRRQRKKKEKVRLLVSLTGSFLVEYDNYLVANKEYESLYKGYVANFPYNNLKKKFYYLYQRIDENVLGQLFLKSDELELVNLFIGYYKRTEEDVEIHNRRFLVKELVKRKRFFDIVAGVPLDAQQRRAIIANEDNNLVIAGAGSGKTTTIVGKVKYLVDVCGVSPDRILLMSFTRKAVENLALKVNVNGVVAKTFNSFGLEVLKESIYKQSIFDSSQFPHLIQSIFKKLMNDDNYLRMVTDFFIAHYKIEKDIFEFETHGEYIDLLKDENFQPIELANSTRKKITLKHEKVKSIEECKIANFLYFNRVEYIYEYPYEFKTATKHKKNYQPDFSIFVGDKRIYLEHFGINKKGEPAPIFHDPEDYKQGIIWKRNLHRQNQTILVESYSFENSEGILLENLKKNLERHGVVFNLMSQEEIWSILQKKDPKGEAKFLEIVRTFIVLLKSNSRSIEIISSDLSTMASGSNRTRLIAFLDIIKPIYLQYQNHLSQRGEIDFSDMINHATKCIAENKFRKQFDYIIVDEFQDLSTGRFQLIKSLKESNPFCKLFAVGDDWQSIYRFAGADITLFSEFEKYFGYTHYSKIETTYRFKEPLITISSEFILQNPNQLRKDLKAFSSQKGQTNVNIIQYYQYATKEEKLPNFLESLISILEEHIFADCTTIDDFKGSIYLLGRYNYDLNKLVADKGGKKTVDLAAKFKILDDNITYSSSIGDIKMKFLTVHKAKGLEGDYVIILNNDAGEYGFPSLRSDDPVLSLLLSGADQFENGEERRLFYVALTRAREKVFLMVNNSNMSKFISELVTDKEKEAKCPQCKTGNITLKTGMNKETKKTWAFESCSNFTFGCSYQVWK</sequence>
<evidence type="ECO:0000256" key="6">
    <source>
        <dbReference type="ARBA" id="ARBA00034617"/>
    </source>
</evidence>
<feature type="domain" description="UvrD-like helicase ATP-binding" evidence="10">
    <location>
        <begin position="138"/>
        <end position="609"/>
    </location>
</feature>
<dbReference type="Pfam" id="PF00580">
    <property type="entry name" value="UvrD-helicase"/>
    <property type="match status" value="2"/>
</dbReference>
<keyword evidence="1 9" id="KW-0547">Nucleotide-binding</keyword>
<accession>A0A316AUY3</accession>
<evidence type="ECO:0000259" key="10">
    <source>
        <dbReference type="PROSITE" id="PS51198"/>
    </source>
</evidence>
<gene>
    <name evidence="11" type="ORF">CLV98_101694</name>
</gene>
<keyword evidence="3 9" id="KW-0347">Helicase</keyword>
<keyword evidence="5" id="KW-0413">Isomerase</keyword>
<dbReference type="Proteomes" id="UP000245880">
    <property type="component" value="Unassembled WGS sequence"/>
</dbReference>
<evidence type="ECO:0000256" key="4">
    <source>
        <dbReference type="ARBA" id="ARBA00022840"/>
    </source>
</evidence>
<evidence type="ECO:0000256" key="5">
    <source>
        <dbReference type="ARBA" id="ARBA00023235"/>
    </source>
</evidence>
<dbReference type="GO" id="GO:0005829">
    <property type="term" value="C:cytosol"/>
    <property type="evidence" value="ECO:0007669"/>
    <property type="project" value="TreeGrafter"/>
</dbReference>
<evidence type="ECO:0000313" key="12">
    <source>
        <dbReference type="Proteomes" id="UP000245880"/>
    </source>
</evidence>
<keyword evidence="2 9" id="KW-0378">Hydrolase</keyword>
<evidence type="ECO:0000313" key="11">
    <source>
        <dbReference type="EMBL" id="PWJ60510.1"/>
    </source>
</evidence>